<feature type="active site" description="Nucleophile" evidence="1">
    <location>
        <position position="211"/>
    </location>
</feature>
<feature type="domain" description="Alpha-L-arabinofuranosidase B catalytic" evidence="3">
    <location>
        <begin position="16"/>
        <end position="316"/>
    </location>
</feature>
<gene>
    <name evidence="4" type="ORF">GCM10011507_04780</name>
</gene>
<evidence type="ECO:0000313" key="4">
    <source>
        <dbReference type="EMBL" id="GGA56504.1"/>
    </source>
</evidence>
<feature type="disulfide bond" evidence="2">
    <location>
        <begin position="75"/>
        <end position="80"/>
    </location>
</feature>
<dbReference type="Pfam" id="PF09206">
    <property type="entry name" value="ArabFuran-catal"/>
    <property type="match status" value="1"/>
</dbReference>
<dbReference type="SUPFAM" id="SSF49899">
    <property type="entry name" value="Concanavalin A-like lectins/glucanases"/>
    <property type="match status" value="1"/>
</dbReference>
<organism evidence="4 5">
    <name type="scientific">Edaphobacter acidisoli</name>
    <dbReference type="NCBI Taxonomy" id="2040573"/>
    <lineage>
        <taxon>Bacteria</taxon>
        <taxon>Pseudomonadati</taxon>
        <taxon>Acidobacteriota</taxon>
        <taxon>Terriglobia</taxon>
        <taxon>Terriglobales</taxon>
        <taxon>Acidobacteriaceae</taxon>
        <taxon>Edaphobacter</taxon>
    </lineage>
</organism>
<evidence type="ECO:0000313" key="5">
    <source>
        <dbReference type="Proteomes" id="UP000648801"/>
    </source>
</evidence>
<dbReference type="InterPro" id="IPR013320">
    <property type="entry name" value="ConA-like_dom_sf"/>
</dbReference>
<dbReference type="EMBL" id="BMJB01000001">
    <property type="protein sequence ID" value="GGA56504.1"/>
    <property type="molecule type" value="Genomic_DNA"/>
</dbReference>
<dbReference type="InterPro" id="IPR015289">
    <property type="entry name" value="A-L-arabinofuranosidase_B_cat"/>
</dbReference>
<evidence type="ECO:0000256" key="2">
    <source>
        <dbReference type="PIRSR" id="PIRSR638964-3"/>
    </source>
</evidence>
<dbReference type="Proteomes" id="UP000648801">
    <property type="component" value="Unassembled WGS sequence"/>
</dbReference>
<dbReference type="GO" id="GO:0045490">
    <property type="term" value="P:pectin catabolic process"/>
    <property type="evidence" value="ECO:0007669"/>
    <property type="project" value="TreeGrafter"/>
</dbReference>
<name>A0A916RH72_9BACT</name>
<dbReference type="GO" id="GO:0019566">
    <property type="term" value="P:arabinose metabolic process"/>
    <property type="evidence" value="ECO:0007669"/>
    <property type="project" value="InterPro"/>
</dbReference>
<dbReference type="PANTHER" id="PTHR39447:SF2">
    <property type="entry name" value="ALPHA-L-ARABINOFURANOSIDASE B"/>
    <property type="match status" value="1"/>
</dbReference>
<keyword evidence="5" id="KW-1185">Reference proteome</keyword>
<protein>
    <recommendedName>
        <fullName evidence="3">Alpha-L-arabinofuranosidase B catalytic domain-containing protein</fullName>
    </recommendedName>
</protein>
<dbReference type="PANTHER" id="PTHR39447">
    <property type="entry name" value="ALPHA-L-ARABINOFURANOSIDASE B"/>
    <property type="match status" value="1"/>
</dbReference>
<dbReference type="InterPro" id="IPR038964">
    <property type="entry name" value="ABFB"/>
</dbReference>
<evidence type="ECO:0000259" key="3">
    <source>
        <dbReference type="Pfam" id="PF09206"/>
    </source>
</evidence>
<feature type="active site" description="Proton donor" evidence="1">
    <location>
        <position position="279"/>
    </location>
</feature>
<comment type="caution">
    <text evidence="4">The sequence shown here is derived from an EMBL/GenBank/DDBJ whole genome shotgun (WGS) entry which is preliminary data.</text>
</comment>
<sequence length="321" mass="33712">MLPICVASAQSVKPRPCDLFGSKTPCVAAISTTRALYKAYTGPLYQVTRQSDKTSIDIGLLHGGYADAAKQDAFCADTSCTITKLYDQSPNHNDLTLAPPGGAAHGPGPGGYDIPAVANALPVTVGGHKVYGISISPGMGYRNDTPKGTAVNGQPEGVYMVTSALHLNEKCCFDFGNAETNNLDNDAGHMNAINIMCHHSPCKPDAGLDMENGIYGHLAVPSGTQFVTDMGASDGQHSYAIYQGNAQSGTLTSTGIIPLPNGYQPMKQEGAIILGIGGDNSNWATGYFFEGVMTSRMPSRKTMEKIQKNIVAAGYTGDLQP</sequence>
<feature type="disulfide bond" evidence="2">
    <location>
        <begin position="17"/>
        <end position="26"/>
    </location>
</feature>
<feature type="disulfide bond" evidence="2">
    <location>
        <begin position="171"/>
        <end position="172"/>
    </location>
</feature>
<accession>A0A916RH72</accession>
<evidence type="ECO:0000256" key="1">
    <source>
        <dbReference type="PIRSR" id="PIRSR638964-1"/>
    </source>
</evidence>
<dbReference type="AlphaFoldDB" id="A0A916RH72"/>
<dbReference type="Gene3D" id="2.60.120.200">
    <property type="match status" value="1"/>
</dbReference>
<reference evidence="4" key="1">
    <citation type="journal article" date="2014" name="Int. J. Syst. Evol. Microbiol.">
        <title>Complete genome sequence of Corynebacterium casei LMG S-19264T (=DSM 44701T), isolated from a smear-ripened cheese.</title>
        <authorList>
            <consortium name="US DOE Joint Genome Institute (JGI-PGF)"/>
            <person name="Walter F."/>
            <person name="Albersmeier A."/>
            <person name="Kalinowski J."/>
            <person name="Ruckert C."/>
        </authorList>
    </citation>
    <scope>NUCLEOTIDE SEQUENCE</scope>
    <source>
        <strain evidence="4">CGMCC 1.15447</strain>
    </source>
</reference>
<dbReference type="RefSeq" id="WP_188757733.1">
    <property type="nucleotide sequence ID" value="NZ_BMJB01000001.1"/>
</dbReference>
<reference evidence="4" key="2">
    <citation type="submission" date="2020-09" db="EMBL/GenBank/DDBJ databases">
        <authorList>
            <person name="Sun Q."/>
            <person name="Zhou Y."/>
        </authorList>
    </citation>
    <scope>NUCLEOTIDE SEQUENCE</scope>
    <source>
        <strain evidence="4">CGMCC 1.15447</strain>
    </source>
</reference>
<keyword evidence="2" id="KW-1015">Disulfide bond</keyword>
<proteinExistence type="predicted"/>
<dbReference type="GO" id="GO:0031221">
    <property type="term" value="P:arabinan metabolic process"/>
    <property type="evidence" value="ECO:0007669"/>
    <property type="project" value="InterPro"/>
</dbReference>
<dbReference type="GO" id="GO:0046556">
    <property type="term" value="F:alpha-L-arabinofuranosidase activity"/>
    <property type="evidence" value="ECO:0007669"/>
    <property type="project" value="InterPro"/>
</dbReference>